<feature type="transmembrane region" description="Helical" evidence="1">
    <location>
        <begin position="12"/>
        <end position="33"/>
    </location>
</feature>
<dbReference type="RefSeq" id="WP_133529985.1">
    <property type="nucleotide sequence ID" value="NZ_SNXX01000006.1"/>
</dbReference>
<organism evidence="2 3">
    <name type="scientific">Halanaerobium saccharolyticum</name>
    <dbReference type="NCBI Taxonomy" id="43595"/>
    <lineage>
        <taxon>Bacteria</taxon>
        <taxon>Bacillati</taxon>
        <taxon>Bacillota</taxon>
        <taxon>Clostridia</taxon>
        <taxon>Halanaerobiales</taxon>
        <taxon>Halanaerobiaceae</taxon>
        <taxon>Halanaerobium</taxon>
    </lineage>
</organism>
<dbReference type="EMBL" id="SNXX01000006">
    <property type="protein sequence ID" value="TDP96952.1"/>
    <property type="molecule type" value="Genomic_DNA"/>
</dbReference>
<evidence type="ECO:0000256" key="1">
    <source>
        <dbReference type="SAM" id="Phobius"/>
    </source>
</evidence>
<name>A0A4R6SAL2_9FIRM</name>
<dbReference type="Proteomes" id="UP000295176">
    <property type="component" value="Unassembled WGS sequence"/>
</dbReference>
<sequence>MKIKRDEEGFALVLSMFILVAVLLLVASMTRMLQSQLDFYSFNNNDKQAFYAAEAGIAYGKEIFWNDGIGGVWDADNNLIASEVEKINQKLSGNGELDYLHKSDYSHSPNPNQPAVKLEARALSNGIDKKVITTFYIYNSAFNNAISSGGDITIDNNGFINGNIEKGDIYTKGHVYGPDGGTIIDNSSSDKVEIVDSEIYTEVSDDFIPNLDFNQFYNIAEDKGTIYNVNSGEVLELSTLGDVGDDFTYINGDLEIDPSVNDFNGSGVLVVTGQLNIKSNVEINRAEGYEDDYFTIIVKGEGYSEGIVLDTDNAIDMQGFIYSYGNTDFKNTFNIDGAIVTKGSLSVKNSMGINYESGFLDSLFDWGIEFPVGTGEQKDSIYKVINWSEN</sequence>
<gene>
    <name evidence="2" type="ORF">C7957_10647</name>
</gene>
<comment type="caution">
    <text evidence="2">The sequence shown here is derived from an EMBL/GenBank/DDBJ whole genome shotgun (WGS) entry which is preliminary data.</text>
</comment>
<accession>A0A4R6SAL2</accession>
<reference evidence="2 3" key="1">
    <citation type="submission" date="2019-03" db="EMBL/GenBank/DDBJ databases">
        <title>Subsurface microbial communities from deep shales in Ohio and West Virginia, USA.</title>
        <authorList>
            <person name="Wrighton K."/>
        </authorList>
    </citation>
    <scope>NUCLEOTIDE SEQUENCE [LARGE SCALE GENOMIC DNA]</scope>
    <source>
        <strain evidence="2 3">MSL 7</strain>
    </source>
</reference>
<proteinExistence type="predicted"/>
<evidence type="ECO:0000313" key="2">
    <source>
        <dbReference type="EMBL" id="TDP96952.1"/>
    </source>
</evidence>
<keyword evidence="1" id="KW-0472">Membrane</keyword>
<dbReference type="AlphaFoldDB" id="A0A4R6SAL2"/>
<evidence type="ECO:0000313" key="3">
    <source>
        <dbReference type="Proteomes" id="UP000295176"/>
    </source>
</evidence>
<keyword evidence="1" id="KW-1133">Transmembrane helix</keyword>
<keyword evidence="1" id="KW-0812">Transmembrane</keyword>
<evidence type="ECO:0008006" key="4">
    <source>
        <dbReference type="Google" id="ProtNLM"/>
    </source>
</evidence>
<protein>
    <recommendedName>
        <fullName evidence="4">PilX-like prepilin protein</fullName>
    </recommendedName>
</protein>